<evidence type="ECO:0000259" key="6">
    <source>
        <dbReference type="Pfam" id="PF02931"/>
    </source>
</evidence>
<evidence type="ECO:0000256" key="1">
    <source>
        <dbReference type="ARBA" id="ARBA00004141"/>
    </source>
</evidence>
<dbReference type="GO" id="GO:0004888">
    <property type="term" value="F:transmembrane signaling receptor activity"/>
    <property type="evidence" value="ECO:0007669"/>
    <property type="project" value="InterPro"/>
</dbReference>
<dbReference type="GO" id="GO:0005230">
    <property type="term" value="F:extracellular ligand-gated monoatomic ion channel activity"/>
    <property type="evidence" value="ECO:0007669"/>
    <property type="project" value="InterPro"/>
</dbReference>
<dbReference type="FunFam" id="2.70.170.10:FF:000028">
    <property type="entry name" value="AcetylCholine Receptor"/>
    <property type="match status" value="1"/>
</dbReference>
<feature type="transmembrane region" description="Helical" evidence="5">
    <location>
        <begin position="342"/>
        <end position="364"/>
    </location>
</feature>
<dbReference type="Pfam" id="PF02932">
    <property type="entry name" value="Neur_chan_memb"/>
    <property type="match status" value="1"/>
</dbReference>
<dbReference type="Gene3D" id="1.20.58.390">
    <property type="entry name" value="Neurotransmitter-gated ion-channel transmembrane domain"/>
    <property type="match status" value="1"/>
</dbReference>
<accession>A0AAD9UKC2</accession>
<dbReference type="Proteomes" id="UP001209878">
    <property type="component" value="Unassembled WGS sequence"/>
</dbReference>
<evidence type="ECO:0000313" key="8">
    <source>
        <dbReference type="EMBL" id="KAK2192432.1"/>
    </source>
</evidence>
<reference evidence="8" key="1">
    <citation type="journal article" date="2023" name="Mol. Biol. Evol.">
        <title>Third-Generation Sequencing Reveals the Adaptive Role of the Epigenome in Three Deep-Sea Polychaetes.</title>
        <authorList>
            <person name="Perez M."/>
            <person name="Aroh O."/>
            <person name="Sun Y."/>
            <person name="Lan Y."/>
            <person name="Juniper S.K."/>
            <person name="Young C.R."/>
            <person name="Angers B."/>
            <person name="Qian P.Y."/>
        </authorList>
    </citation>
    <scope>NUCLEOTIDE SEQUENCE</scope>
    <source>
        <strain evidence="8">R07B-5</strain>
    </source>
</reference>
<dbReference type="InterPro" id="IPR006202">
    <property type="entry name" value="Neur_chan_lig-bd"/>
</dbReference>
<dbReference type="InterPro" id="IPR006029">
    <property type="entry name" value="Neurotrans-gated_channel_TM"/>
</dbReference>
<evidence type="ECO:0000256" key="5">
    <source>
        <dbReference type="SAM" id="Phobius"/>
    </source>
</evidence>
<dbReference type="SUPFAM" id="SSF63712">
    <property type="entry name" value="Nicotinic receptor ligand binding domain-like"/>
    <property type="match status" value="1"/>
</dbReference>
<dbReference type="CDD" id="cd18997">
    <property type="entry name" value="LGIC_ECD_nAChR"/>
    <property type="match status" value="1"/>
</dbReference>
<evidence type="ECO:0000256" key="4">
    <source>
        <dbReference type="ARBA" id="ARBA00023136"/>
    </source>
</evidence>
<feature type="domain" description="Neurotransmitter-gated ion-channel ligand-binding" evidence="6">
    <location>
        <begin position="160"/>
        <end position="309"/>
    </location>
</feature>
<comment type="caution">
    <text evidence="8">The sequence shown here is derived from an EMBL/GenBank/DDBJ whole genome shotgun (WGS) entry which is preliminary data.</text>
</comment>
<protein>
    <submittedName>
        <fullName evidence="8">Uncharacterized protein</fullName>
    </submittedName>
</protein>
<name>A0AAD9UKC2_RIDPI</name>
<evidence type="ECO:0000313" key="9">
    <source>
        <dbReference type="Proteomes" id="UP001209878"/>
    </source>
</evidence>
<dbReference type="CDD" id="cd19051">
    <property type="entry name" value="LGIC_TM_cation"/>
    <property type="match status" value="1"/>
</dbReference>
<dbReference type="PANTHER" id="PTHR18945">
    <property type="entry name" value="NEUROTRANSMITTER GATED ION CHANNEL"/>
    <property type="match status" value="1"/>
</dbReference>
<feature type="transmembrane region" description="Helical" evidence="5">
    <location>
        <begin position="376"/>
        <end position="394"/>
    </location>
</feature>
<keyword evidence="4 5" id="KW-0472">Membrane</keyword>
<keyword evidence="2 5" id="KW-0812">Transmembrane</keyword>
<sequence length="562" mass="65255">MFKKKDERKTTWMHPRSGHWHMIDFIITRCLDKMDIHSTRAMRGANCWTDHQMLRSKVVFRIDKKAQQARGKEDRAMAATGEVWMPREVHNYDRGSTYRNVSVGGEVSESFSVTNGVMQGCVLAPTLFSIFLSAKLDEAFRDMGDGVYIQSRQNADLFNLWVDDRLTWNVSDYQDISEIMTNHPVWKPDITLYGDIRSEERPLDRYQTQVSHDGVISWKANIIYETYCKQNAFYFPFDRQRCYLKFGSWAYNGFQIDVTNMSDIGDVSQYVSNGEWDLLDMPVHVTQGYYPCCVEPYPDVTFTLVLQRRGTFYVINLLLPVFFMALLTTGSFYLPAESGEKASLAVTIFLSQMVYNVVVVQYLPTQSENTPLIEQYLITVQVLMALSTTLNVLVIEVYHRGVHGWQMPRWLKKIFFYEIGTWLRFSGTVNLYKQRKLKMRQAQEILKKGEQLVHATALAALPRHPGRVHPLEALDDGDQPDVDRAADTAALGPDSEFVRLQRNILVQLKYMLRTATTRTRVLFYHSEWALLAMILDRILFYALLILTFMFSFVLSLRFVYRI</sequence>
<evidence type="ECO:0000256" key="2">
    <source>
        <dbReference type="ARBA" id="ARBA00022692"/>
    </source>
</evidence>
<feature type="transmembrane region" description="Helical" evidence="5">
    <location>
        <begin position="312"/>
        <end position="336"/>
    </location>
</feature>
<evidence type="ECO:0000256" key="3">
    <source>
        <dbReference type="ARBA" id="ARBA00022989"/>
    </source>
</evidence>
<feature type="transmembrane region" description="Helical" evidence="5">
    <location>
        <begin position="538"/>
        <end position="560"/>
    </location>
</feature>
<dbReference type="PRINTS" id="PR00252">
    <property type="entry name" value="NRIONCHANNEL"/>
</dbReference>
<dbReference type="InterPro" id="IPR036734">
    <property type="entry name" value="Neur_chan_lig-bd_sf"/>
</dbReference>
<dbReference type="GO" id="GO:0016020">
    <property type="term" value="C:membrane"/>
    <property type="evidence" value="ECO:0007669"/>
    <property type="project" value="UniProtKB-SubCell"/>
</dbReference>
<comment type="subcellular location">
    <subcellularLocation>
        <location evidence="1">Membrane</location>
        <topology evidence="1">Multi-pass membrane protein</topology>
    </subcellularLocation>
</comment>
<keyword evidence="3 5" id="KW-1133">Transmembrane helix</keyword>
<dbReference type="AlphaFoldDB" id="A0AAD9UKC2"/>
<gene>
    <name evidence="8" type="ORF">NP493_31g01014</name>
</gene>
<feature type="domain" description="Neurotransmitter-gated ion-channel transmembrane" evidence="7">
    <location>
        <begin position="318"/>
        <end position="554"/>
    </location>
</feature>
<dbReference type="Pfam" id="PF02931">
    <property type="entry name" value="Neur_chan_LBD"/>
    <property type="match status" value="1"/>
</dbReference>
<dbReference type="InterPro" id="IPR036719">
    <property type="entry name" value="Neuro-gated_channel_TM_sf"/>
</dbReference>
<organism evidence="8 9">
    <name type="scientific">Ridgeia piscesae</name>
    <name type="common">Tubeworm</name>
    <dbReference type="NCBI Taxonomy" id="27915"/>
    <lineage>
        <taxon>Eukaryota</taxon>
        <taxon>Metazoa</taxon>
        <taxon>Spiralia</taxon>
        <taxon>Lophotrochozoa</taxon>
        <taxon>Annelida</taxon>
        <taxon>Polychaeta</taxon>
        <taxon>Sedentaria</taxon>
        <taxon>Canalipalpata</taxon>
        <taxon>Sabellida</taxon>
        <taxon>Siboglinidae</taxon>
        <taxon>Ridgeia</taxon>
    </lineage>
</organism>
<dbReference type="EMBL" id="JAODUO010000030">
    <property type="protein sequence ID" value="KAK2192432.1"/>
    <property type="molecule type" value="Genomic_DNA"/>
</dbReference>
<proteinExistence type="predicted"/>
<dbReference type="SUPFAM" id="SSF90112">
    <property type="entry name" value="Neurotransmitter-gated ion-channel transmembrane pore"/>
    <property type="match status" value="1"/>
</dbReference>
<keyword evidence="9" id="KW-1185">Reference proteome</keyword>
<dbReference type="Gene3D" id="2.70.170.10">
    <property type="entry name" value="Neurotransmitter-gated ion-channel ligand-binding domain"/>
    <property type="match status" value="1"/>
</dbReference>
<dbReference type="InterPro" id="IPR006201">
    <property type="entry name" value="Neur_channel"/>
</dbReference>
<dbReference type="InterPro" id="IPR038050">
    <property type="entry name" value="Neuro_actylchol_rec"/>
</dbReference>
<evidence type="ECO:0000259" key="7">
    <source>
        <dbReference type="Pfam" id="PF02932"/>
    </source>
</evidence>